<accession>A0A533Q7F3</accession>
<sequence>MVLPGIRTSWQGSAKEVFWSYGPMDKAALVIIDFCKGKLMDFTFLKKI</sequence>
<evidence type="ECO:0000313" key="2">
    <source>
        <dbReference type="Proteomes" id="UP000319783"/>
    </source>
</evidence>
<comment type="caution">
    <text evidence="1">The sequence shown here is derived from an EMBL/GenBank/DDBJ whole genome shotgun (WGS) entry which is preliminary data.</text>
</comment>
<dbReference type="EMBL" id="SULG01000094">
    <property type="protein sequence ID" value="TLD40552.1"/>
    <property type="molecule type" value="Genomic_DNA"/>
</dbReference>
<proteinExistence type="predicted"/>
<gene>
    <name evidence="1" type="ORF">JETT_3189</name>
</gene>
<name>A0A533Q7F3_9BACT</name>
<reference evidence="1 2" key="1">
    <citation type="submission" date="2019-04" db="EMBL/GenBank/DDBJ databases">
        <title>Genome of a novel bacterium Candidatus Jettenia ecosi reconstructed from metagenome of an anammox bioreactor.</title>
        <authorList>
            <person name="Mardanov A.V."/>
            <person name="Beletsky A.V."/>
            <person name="Ravin N.V."/>
            <person name="Botchkova E.A."/>
            <person name="Litti Y.V."/>
            <person name="Nozhevnikova A.N."/>
        </authorList>
    </citation>
    <scope>NUCLEOTIDE SEQUENCE [LARGE SCALE GENOMIC DNA]</scope>
    <source>
        <strain evidence="1">J2</strain>
    </source>
</reference>
<organism evidence="1 2">
    <name type="scientific">Candidatus Jettenia ecosi</name>
    <dbReference type="NCBI Taxonomy" id="2494326"/>
    <lineage>
        <taxon>Bacteria</taxon>
        <taxon>Pseudomonadati</taxon>
        <taxon>Planctomycetota</taxon>
        <taxon>Candidatus Brocadiia</taxon>
        <taxon>Candidatus Brocadiales</taxon>
        <taxon>Candidatus Brocadiaceae</taxon>
        <taxon>Candidatus Jettenia</taxon>
    </lineage>
</organism>
<dbReference type="AlphaFoldDB" id="A0A533Q7F3"/>
<dbReference type="Proteomes" id="UP000319783">
    <property type="component" value="Unassembled WGS sequence"/>
</dbReference>
<protein>
    <submittedName>
        <fullName evidence="1">Uncharacterized protein</fullName>
    </submittedName>
</protein>
<evidence type="ECO:0000313" key="1">
    <source>
        <dbReference type="EMBL" id="TLD40552.1"/>
    </source>
</evidence>